<evidence type="ECO:0000313" key="2">
    <source>
        <dbReference type="EMBL" id="KKR30937.1"/>
    </source>
</evidence>
<dbReference type="PATRIC" id="fig|1618450.3.peg.1453"/>
<comment type="caution">
    <text evidence="2">The sequence shown here is derived from an EMBL/GenBank/DDBJ whole genome shotgun (WGS) entry which is preliminary data.</text>
</comment>
<gene>
    <name evidence="2" type="ORF">UT63_C0089G0001</name>
</gene>
<dbReference type="GO" id="GO:0004672">
    <property type="term" value="F:protein kinase activity"/>
    <property type="evidence" value="ECO:0007669"/>
    <property type="project" value="TreeGrafter"/>
</dbReference>
<dbReference type="PANTHER" id="PTHR30267:SF2">
    <property type="entry name" value="PROTEIN PRKA"/>
    <property type="match status" value="1"/>
</dbReference>
<dbReference type="Pfam" id="PF06798">
    <property type="entry name" value="PrkA"/>
    <property type="match status" value="1"/>
</dbReference>
<dbReference type="PANTHER" id="PTHR30267">
    <property type="entry name" value="PROTEIN KINASE PRKA"/>
    <property type="match status" value="1"/>
</dbReference>
<dbReference type="Proteomes" id="UP000034539">
    <property type="component" value="Unassembled WGS sequence"/>
</dbReference>
<evidence type="ECO:0000259" key="1">
    <source>
        <dbReference type="SMART" id="SM00763"/>
    </source>
</evidence>
<dbReference type="InterPro" id="IPR013153">
    <property type="entry name" value="Prk_AAA"/>
</dbReference>
<dbReference type="SUPFAM" id="SSF52540">
    <property type="entry name" value="P-loop containing nucleoside triphosphate hydrolases"/>
    <property type="match status" value="1"/>
</dbReference>
<organism evidence="2 3">
    <name type="scientific">Candidatus Gottesmanbacteria bacterium GW2011_GWC2_39_8</name>
    <dbReference type="NCBI Taxonomy" id="1618450"/>
    <lineage>
        <taxon>Bacteria</taxon>
        <taxon>Candidatus Gottesmaniibacteriota</taxon>
    </lineage>
</organism>
<proteinExistence type="predicted"/>
<protein>
    <submittedName>
        <fullName evidence="2">ATPase, AAA family</fullName>
    </submittedName>
</protein>
<dbReference type="SMART" id="SM00763">
    <property type="entry name" value="AAA_PrkA"/>
    <property type="match status" value="1"/>
</dbReference>
<reference evidence="2 3" key="1">
    <citation type="journal article" date="2015" name="Nature">
        <title>rRNA introns, odd ribosomes, and small enigmatic genomes across a large radiation of phyla.</title>
        <authorList>
            <person name="Brown C.T."/>
            <person name="Hug L.A."/>
            <person name="Thomas B.C."/>
            <person name="Sharon I."/>
            <person name="Castelle C.J."/>
            <person name="Singh A."/>
            <person name="Wilkins M.J."/>
            <person name="Williams K.H."/>
            <person name="Banfield J.F."/>
        </authorList>
    </citation>
    <scope>NUCLEOTIDE SEQUENCE [LARGE SCALE GENOMIC DNA]</scope>
</reference>
<feature type="non-terminal residue" evidence="2">
    <location>
        <position position="732"/>
    </location>
</feature>
<evidence type="ECO:0000313" key="3">
    <source>
        <dbReference type="Proteomes" id="UP000034539"/>
    </source>
</evidence>
<feature type="domain" description="PrkA AAA" evidence="1">
    <location>
        <begin position="24"/>
        <end position="442"/>
    </location>
</feature>
<accession>A0A0G0SZ86</accession>
<name>A0A0G0SZ86_9BACT</name>
<sequence length="732" mass="85557">MDEKKNALEALKVEIERKEKRTILSFDAFLELARNDPQRVLRNIFQLFHDMVRSSVVRGEDEYPDDPESIGFVEHDCSKLFVEGMDSPFFVDRLFANRFVRQVESLRQGSQQNKMHVFRGPHGCGKSTFMNNLLRAFEKYTDTKDGQSFEIFWEIDESQFSSKNGEVCISPKIIEVSCPSHDHPLLIIPKHYRVDFLAELLSFSEDMPKEMSAKMAEFRYRISHEKEYEWVFREEACTICKSLFWSLFNKLNSIERVLSMIKVRTYQFDRRLGEGISVFNPGDRLMEEICLSDKQIQERLDQIFGANLVKYVFSPHAKTNNGIYVLMDIKGANKGRLLDLHNVISEGVHKVGVDGIEERINSLVFVLMNPEDEKVIKDENMESLHERMEYKNVSYVMEVGTEVKVYYSIFGRPTDEKFLPRVLENFAKIIISSRMNADCKSLKDWIGDIKKYKKCCDESGFLLRMEIYSGVIPSWLLEEDRRKFTAQVRRKLVVEAENEGQSGFSGRESIEMFGEFLSRCGGKDKLITMSDVAGYFKHRIGKERRDRIPANFIDSLVGLYDYTVLSEVKEALYFYNKKQIRKDILNYLCAINYDPGSRAKCKYTGDEVEVTVEFLKLMGSYITGKDMRDSDALSFARDVQRRYIELLAQDRDREIIETELYEELFNSYVKNLKEKVLQPFVKNDNFREAVKLFGTKEFDTFDTRLKEHVSYMIKNLVEKFHYTEQGAKEICL</sequence>
<dbReference type="AlphaFoldDB" id="A0A0G0SZ86"/>
<dbReference type="InterPro" id="IPR010650">
    <property type="entry name" value="PrkA_C"/>
</dbReference>
<dbReference type="InterPro" id="IPR027417">
    <property type="entry name" value="P-loop_NTPase"/>
</dbReference>
<dbReference type="EMBL" id="LBXN01000089">
    <property type="protein sequence ID" value="KKR30937.1"/>
    <property type="molecule type" value="Genomic_DNA"/>
</dbReference>